<organism evidence="2 3">
    <name type="scientific">Desulfobacter hydrogenophilus</name>
    <dbReference type="NCBI Taxonomy" id="2291"/>
    <lineage>
        <taxon>Bacteria</taxon>
        <taxon>Pseudomonadati</taxon>
        <taxon>Thermodesulfobacteriota</taxon>
        <taxon>Desulfobacteria</taxon>
        <taxon>Desulfobacterales</taxon>
        <taxon>Desulfobacteraceae</taxon>
        <taxon>Desulfobacter</taxon>
    </lineage>
</organism>
<dbReference type="OrthoDB" id="7835227at2"/>
<protein>
    <submittedName>
        <fullName evidence="2">Uncharacterized protein</fullName>
    </submittedName>
</protein>
<dbReference type="AlphaFoldDB" id="A0A328F7C3"/>
<evidence type="ECO:0000313" key="4">
    <source>
        <dbReference type="Proteomes" id="UP000293902"/>
    </source>
</evidence>
<dbReference type="Proteomes" id="UP000293902">
    <property type="component" value="Chromosome"/>
</dbReference>
<evidence type="ECO:0000313" key="3">
    <source>
        <dbReference type="Proteomes" id="UP000248798"/>
    </source>
</evidence>
<gene>
    <name evidence="2" type="ORF">DO021_19870</name>
    <name evidence="1" type="ORF">EYB58_19370</name>
</gene>
<proteinExistence type="predicted"/>
<keyword evidence="4" id="KW-1185">Reference proteome</keyword>
<dbReference type="EMBL" id="QLNI01000054">
    <property type="protein sequence ID" value="RAM00269.1"/>
    <property type="molecule type" value="Genomic_DNA"/>
</dbReference>
<dbReference type="Gene3D" id="3.40.250.10">
    <property type="entry name" value="Rhodanese-like domain"/>
    <property type="match status" value="1"/>
</dbReference>
<dbReference type="InterPro" id="IPR036873">
    <property type="entry name" value="Rhodanese-like_dom_sf"/>
</dbReference>
<evidence type="ECO:0000313" key="2">
    <source>
        <dbReference type="EMBL" id="RAM00269.1"/>
    </source>
</evidence>
<sequence>MILNESFSEDLKKRFNPETDTLIFMCRSCSHSCEATNIAYLKASWPLDKIYNMMGGFEGDKEKNEHSALYGKRVLGVWKNEGLPWTYKVDSKLAYPEAD</sequence>
<dbReference type="EMBL" id="CP036313">
    <property type="protein sequence ID" value="QBH14888.1"/>
    <property type="molecule type" value="Genomic_DNA"/>
</dbReference>
<dbReference type="RefSeq" id="WP_111959927.1">
    <property type="nucleotide sequence ID" value="NZ_CP036313.1"/>
</dbReference>
<reference evidence="2 3" key="1">
    <citation type="submission" date="2018-06" db="EMBL/GenBank/DDBJ databases">
        <title>Complete Genome Sequence of Desulfobacter hydrogenophilus (DSM3380).</title>
        <authorList>
            <person name="Marietou A."/>
            <person name="Schreiber L."/>
            <person name="Marshall I."/>
            <person name="Jorgensen B."/>
        </authorList>
    </citation>
    <scope>NUCLEOTIDE SEQUENCE [LARGE SCALE GENOMIC DNA]</scope>
    <source>
        <strain evidence="2 3">DSM 3380</strain>
    </source>
</reference>
<evidence type="ECO:0000313" key="1">
    <source>
        <dbReference type="EMBL" id="QBH14888.1"/>
    </source>
</evidence>
<accession>A0A328F7C3</accession>
<name>A0A328F7C3_9BACT</name>
<reference evidence="1 4" key="2">
    <citation type="submission" date="2019-02" db="EMBL/GenBank/DDBJ databases">
        <title>Complete genome sequence of Desulfobacter hydrogenophilus AcRS1.</title>
        <authorList>
            <person name="Marietou A."/>
            <person name="Lund M.B."/>
            <person name="Marshall I.P.G."/>
            <person name="Schreiber L."/>
            <person name="Jorgensen B."/>
        </authorList>
    </citation>
    <scope>NUCLEOTIDE SEQUENCE [LARGE SCALE GENOMIC DNA]</scope>
    <source>
        <strain evidence="1 4">AcRS1</strain>
    </source>
</reference>
<dbReference type="Proteomes" id="UP000248798">
    <property type="component" value="Unassembled WGS sequence"/>
</dbReference>